<dbReference type="InterPro" id="IPR051049">
    <property type="entry name" value="Dienelactone_hydrolase-like"/>
</dbReference>
<reference evidence="2 3" key="1">
    <citation type="submission" date="2020-08" db="EMBL/GenBank/DDBJ databases">
        <title>Functional genomics of gut bacteria from endangered species of beetles.</title>
        <authorList>
            <person name="Carlos-Shanley C."/>
        </authorList>
    </citation>
    <scope>NUCLEOTIDE SEQUENCE [LARGE SCALE GENOMIC DNA]</scope>
    <source>
        <strain evidence="2 3">S00239</strain>
    </source>
</reference>
<dbReference type="Gene3D" id="3.10.450.50">
    <property type="match status" value="1"/>
</dbReference>
<organism evidence="2 3">
    <name type="scientific">Roseateles oligotrophus</name>
    <dbReference type="NCBI Taxonomy" id="1769250"/>
    <lineage>
        <taxon>Bacteria</taxon>
        <taxon>Pseudomonadati</taxon>
        <taxon>Pseudomonadota</taxon>
        <taxon>Betaproteobacteria</taxon>
        <taxon>Burkholderiales</taxon>
        <taxon>Sphaerotilaceae</taxon>
        <taxon>Roseateles</taxon>
    </lineage>
</organism>
<sequence>MAGQTIRIQAADGSGSFGAYLALPPGGSGPGIVLAQEIFGLNEFVRQTADHYAEEGYVVIAPDLFWRQQAGVELGYSEAEWQQAFKFFQGFDLDKGVEDMGAALQALRARPEFVGKAGVLGFCLGGMLAFMSACRLDVDVAVGYYGVGMEHKLDEAAHIRGRLLLHFAEADGYCTAEARATIMQALQQRPRSELYVYPGVDHAFARPASPHFDKAASLMAHQRSVAAFKAELGPHYDFSALWDKHCEHEFASRDVDATMATMVAQPYVNHIPTMTGGVGHDALKRFYKYHFVNSNPPDTRLIPISRTIGATQIVDELLFCFTHSCEIDWMLPGVKPTGRAVQIPLVAIVKFRGDKLYHEHIYWDQASVLVQIGLLDPAGLPVAGMETAHKLLDEKLPSNGLMARWSNSQGQPL</sequence>
<keyword evidence="3" id="KW-1185">Reference proteome</keyword>
<dbReference type="Pfam" id="PF01738">
    <property type="entry name" value="DLH"/>
    <property type="match status" value="1"/>
</dbReference>
<evidence type="ECO:0000259" key="1">
    <source>
        <dbReference type="Pfam" id="PF01738"/>
    </source>
</evidence>
<dbReference type="AlphaFoldDB" id="A0A840L5N0"/>
<dbReference type="SUPFAM" id="SSF53474">
    <property type="entry name" value="alpha/beta-Hydrolases"/>
    <property type="match status" value="1"/>
</dbReference>
<dbReference type="PANTHER" id="PTHR46623:SF6">
    <property type="entry name" value="ALPHA_BETA-HYDROLASES SUPERFAMILY PROTEIN"/>
    <property type="match status" value="1"/>
</dbReference>
<gene>
    <name evidence="2" type="ORF">HNP55_000350</name>
</gene>
<dbReference type="EC" id="3.1.1.45" evidence="2"/>
<dbReference type="Gene3D" id="3.40.50.1820">
    <property type="entry name" value="alpha/beta hydrolase"/>
    <property type="match status" value="1"/>
</dbReference>
<comment type="caution">
    <text evidence="2">The sequence shown here is derived from an EMBL/GenBank/DDBJ whole genome shotgun (WGS) entry which is preliminary data.</text>
</comment>
<dbReference type="SUPFAM" id="SSF54427">
    <property type="entry name" value="NTF2-like"/>
    <property type="match status" value="1"/>
</dbReference>
<dbReference type="InterPro" id="IPR002925">
    <property type="entry name" value="Dienelactn_hydro"/>
</dbReference>
<proteinExistence type="predicted"/>
<dbReference type="InterPro" id="IPR032710">
    <property type="entry name" value="NTF2-like_dom_sf"/>
</dbReference>
<dbReference type="GO" id="GO:0008806">
    <property type="term" value="F:carboxymethylenebutenolidase activity"/>
    <property type="evidence" value="ECO:0007669"/>
    <property type="project" value="UniProtKB-EC"/>
</dbReference>
<dbReference type="InterPro" id="IPR029058">
    <property type="entry name" value="AB_hydrolase_fold"/>
</dbReference>
<protein>
    <submittedName>
        <fullName evidence="2">Carboxymethylenebutenolidase</fullName>
        <ecNumber evidence="2">3.1.1.45</ecNumber>
    </submittedName>
</protein>
<dbReference type="EMBL" id="JACHLP010000001">
    <property type="protein sequence ID" value="MBB4841855.1"/>
    <property type="molecule type" value="Genomic_DNA"/>
</dbReference>
<dbReference type="RefSeq" id="WP_184295588.1">
    <property type="nucleotide sequence ID" value="NZ_JACHLP010000001.1"/>
</dbReference>
<feature type="domain" description="Dienelactone hydrolase" evidence="1">
    <location>
        <begin position="17"/>
        <end position="230"/>
    </location>
</feature>
<dbReference type="PANTHER" id="PTHR46623">
    <property type="entry name" value="CARBOXYMETHYLENEBUTENOLIDASE-RELATED"/>
    <property type="match status" value="1"/>
</dbReference>
<name>A0A840L5N0_9BURK</name>
<evidence type="ECO:0000313" key="3">
    <source>
        <dbReference type="Proteomes" id="UP000562027"/>
    </source>
</evidence>
<accession>A0A840L5N0</accession>
<keyword evidence="2" id="KW-0378">Hydrolase</keyword>
<evidence type="ECO:0000313" key="2">
    <source>
        <dbReference type="EMBL" id="MBB4841855.1"/>
    </source>
</evidence>
<dbReference type="Proteomes" id="UP000562027">
    <property type="component" value="Unassembled WGS sequence"/>
</dbReference>